<organism evidence="12 13">
    <name type="scientific">Candidatus Pristimantibacillus lignocellulolyticus</name>
    <dbReference type="NCBI Taxonomy" id="2994561"/>
    <lineage>
        <taxon>Bacteria</taxon>
        <taxon>Bacillati</taxon>
        <taxon>Bacillota</taxon>
        <taxon>Bacilli</taxon>
        <taxon>Bacillales</taxon>
        <taxon>Paenibacillaceae</taxon>
        <taxon>Candidatus Pristimantibacillus</taxon>
    </lineage>
</organism>
<evidence type="ECO:0000256" key="6">
    <source>
        <dbReference type="ARBA" id="ARBA00023235"/>
    </source>
</evidence>
<dbReference type="EMBL" id="CP097899">
    <property type="protein sequence ID" value="URN93106.1"/>
    <property type="molecule type" value="Genomic_DNA"/>
</dbReference>
<evidence type="ECO:0000256" key="9">
    <source>
        <dbReference type="ARBA" id="ARBA00048988"/>
    </source>
</evidence>
<dbReference type="InterPro" id="IPR013986">
    <property type="entry name" value="DExx_box_DNA_helicase_dom_sf"/>
</dbReference>
<proteinExistence type="inferred from homology"/>
<dbReference type="Gene3D" id="1.10.10.160">
    <property type="match status" value="1"/>
</dbReference>
<dbReference type="InterPro" id="IPR027417">
    <property type="entry name" value="P-loop_NTPase"/>
</dbReference>
<dbReference type="SUPFAM" id="SSF52540">
    <property type="entry name" value="P-loop containing nucleoside triphosphate hydrolases"/>
    <property type="match status" value="1"/>
</dbReference>
<evidence type="ECO:0000256" key="2">
    <source>
        <dbReference type="ARBA" id="ARBA00022741"/>
    </source>
</evidence>
<comment type="catalytic activity">
    <reaction evidence="9">
        <text>ATP + H2O = ADP + phosphate + H(+)</text>
        <dbReference type="Rhea" id="RHEA:13065"/>
        <dbReference type="ChEBI" id="CHEBI:15377"/>
        <dbReference type="ChEBI" id="CHEBI:15378"/>
        <dbReference type="ChEBI" id="CHEBI:30616"/>
        <dbReference type="ChEBI" id="CHEBI:43474"/>
        <dbReference type="ChEBI" id="CHEBI:456216"/>
        <dbReference type="EC" id="5.6.2.4"/>
    </reaction>
</comment>
<dbReference type="PANTHER" id="PTHR11070">
    <property type="entry name" value="UVRD / RECB / PCRA DNA HELICASE FAMILY MEMBER"/>
    <property type="match status" value="1"/>
</dbReference>
<keyword evidence="6" id="KW-0413">Isomerase</keyword>
<dbReference type="GO" id="GO:0000725">
    <property type="term" value="P:recombinational repair"/>
    <property type="evidence" value="ECO:0007669"/>
    <property type="project" value="TreeGrafter"/>
</dbReference>
<comment type="catalytic activity">
    <reaction evidence="7">
        <text>Couples ATP hydrolysis with the unwinding of duplex DNA by translocating in the 3'-5' direction.</text>
        <dbReference type="EC" id="5.6.2.4"/>
    </reaction>
</comment>
<evidence type="ECO:0000259" key="11">
    <source>
        <dbReference type="PROSITE" id="PS51198"/>
    </source>
</evidence>
<dbReference type="InterPro" id="IPR014017">
    <property type="entry name" value="DNA_helicase_UvrD-like_C"/>
</dbReference>
<dbReference type="GO" id="GO:0003677">
    <property type="term" value="F:DNA binding"/>
    <property type="evidence" value="ECO:0007669"/>
    <property type="project" value="InterPro"/>
</dbReference>
<reference evidence="12" key="1">
    <citation type="submission" date="2022-05" db="EMBL/GenBank/DDBJ databases">
        <title>Novel bacterial taxa in a minimal lignocellulolytic consortium and its capacity to transform plastics disclosed by genome-resolved metagenomics.</title>
        <authorList>
            <person name="Rodriguez C.A.D."/>
            <person name="Diaz-Garcia L."/>
            <person name="Herrera K."/>
            <person name="Tarazona N.A."/>
            <person name="Sproer C."/>
            <person name="Overmann J."/>
            <person name="Jimenez D.J."/>
        </authorList>
    </citation>
    <scope>NUCLEOTIDE SEQUENCE</scope>
    <source>
        <strain evidence="12">MAG5</strain>
    </source>
</reference>
<name>A0A9J6ZAL3_9BACL</name>
<dbReference type="Pfam" id="PF13361">
    <property type="entry name" value="UvrD_C"/>
    <property type="match status" value="1"/>
</dbReference>
<comment type="similarity">
    <text evidence="1">Belongs to the helicase family. UvrD subfamily.</text>
</comment>
<dbReference type="GO" id="GO:0005524">
    <property type="term" value="F:ATP binding"/>
    <property type="evidence" value="ECO:0007669"/>
    <property type="project" value="UniProtKB-UniRule"/>
</dbReference>
<evidence type="ECO:0000313" key="12">
    <source>
        <dbReference type="EMBL" id="URN93106.1"/>
    </source>
</evidence>
<dbReference type="KEGG" id="plig:NAG76_14805"/>
<accession>A0A9J6ZAL3</accession>
<evidence type="ECO:0000256" key="4">
    <source>
        <dbReference type="ARBA" id="ARBA00022806"/>
    </source>
</evidence>
<dbReference type="GO" id="GO:0016787">
    <property type="term" value="F:hydrolase activity"/>
    <property type="evidence" value="ECO:0007669"/>
    <property type="project" value="UniProtKB-UniRule"/>
</dbReference>
<dbReference type="GO" id="GO:0005829">
    <property type="term" value="C:cytosol"/>
    <property type="evidence" value="ECO:0007669"/>
    <property type="project" value="TreeGrafter"/>
</dbReference>
<dbReference type="AlphaFoldDB" id="A0A9J6ZAL3"/>
<keyword evidence="2 10" id="KW-0547">Nucleotide-binding</keyword>
<dbReference type="PROSITE" id="PS51198">
    <property type="entry name" value="UVRD_HELICASE_ATP_BIND"/>
    <property type="match status" value="1"/>
</dbReference>
<evidence type="ECO:0000256" key="7">
    <source>
        <dbReference type="ARBA" id="ARBA00034617"/>
    </source>
</evidence>
<keyword evidence="4 10" id="KW-0347">Helicase</keyword>
<evidence type="ECO:0000256" key="8">
    <source>
        <dbReference type="ARBA" id="ARBA00034808"/>
    </source>
</evidence>
<evidence type="ECO:0000313" key="13">
    <source>
        <dbReference type="Proteomes" id="UP001056756"/>
    </source>
</evidence>
<dbReference type="InterPro" id="IPR000212">
    <property type="entry name" value="DNA_helicase_UvrD/REP"/>
</dbReference>
<evidence type="ECO:0000256" key="5">
    <source>
        <dbReference type="ARBA" id="ARBA00022840"/>
    </source>
</evidence>
<dbReference type="GO" id="GO:0043138">
    <property type="term" value="F:3'-5' DNA helicase activity"/>
    <property type="evidence" value="ECO:0007669"/>
    <property type="project" value="UniProtKB-EC"/>
</dbReference>
<dbReference type="Proteomes" id="UP001056756">
    <property type="component" value="Chromosome"/>
</dbReference>
<dbReference type="PANTHER" id="PTHR11070:SF3">
    <property type="entry name" value="DNA 3'-5' HELICASE"/>
    <property type="match status" value="1"/>
</dbReference>
<keyword evidence="3 10" id="KW-0378">Hydrolase</keyword>
<sequence length="564" mass="64681">MISINSDSLISIDNHFRVSAGPGAGKTHWLVEHIKNVLHNSKRLGMIRKVACITYTNVAVDTILGRLGTTSHHVEVSTIHSFLYKHIVKPYTSFLNADYGLNVALMEGHDEIILSNYSFLKEWKERTRQQRITDDKLLVEAFKAAKWKFDQSVNLVVKPDYPHRVGAYSIKNDSYYEYKRMTWEKGVIHHDDVLFFSYQLIRKHPFILKVLRSKFPYFFVDEFQDTNPIQVAILRLIGEEETIVGIIGDKAQSIYGFQGAEPSQFHSFVLPNLVDYVMDDNRRSTNQIIDILNTVRLDIKQNKFRDADGDKPTIIVGEMLVALRKAKELSNNEPLNSLSRLNITSNVLKQEIGGTSFNDKLIEELAIKDAPTSGNNYRSKVVVACLIATVLAREGKYKNAIKELERIFKDEKDKDKRKKNALRSLCLLLSNYNDFKDKSLLDFHSIVKIHIKPDISRLANGAAKAFYEGHSFQKLTLCVKIDEDIGINKTIHKAKGDEFHNVLVVLKEEGDIEFLMKPNLDDKEEQRIYYVAISRAIERLYINIPTLSEDNSGKLKLMFEIVRV</sequence>
<keyword evidence="5 10" id="KW-0067">ATP-binding</keyword>
<evidence type="ECO:0000256" key="1">
    <source>
        <dbReference type="ARBA" id="ARBA00009922"/>
    </source>
</evidence>
<dbReference type="Pfam" id="PF00580">
    <property type="entry name" value="UvrD-helicase"/>
    <property type="match status" value="1"/>
</dbReference>
<evidence type="ECO:0000256" key="10">
    <source>
        <dbReference type="PROSITE-ProRule" id="PRU00560"/>
    </source>
</evidence>
<evidence type="ECO:0000256" key="3">
    <source>
        <dbReference type="ARBA" id="ARBA00022801"/>
    </source>
</evidence>
<gene>
    <name evidence="12" type="ORF">NAG76_14805</name>
</gene>
<feature type="binding site" evidence="10">
    <location>
        <begin position="20"/>
        <end position="27"/>
    </location>
    <ligand>
        <name>ATP</name>
        <dbReference type="ChEBI" id="CHEBI:30616"/>
    </ligand>
</feature>
<protein>
    <recommendedName>
        <fullName evidence="8">DNA 3'-5' helicase</fullName>
        <ecNumber evidence="8">5.6.2.4</ecNumber>
    </recommendedName>
</protein>
<dbReference type="InterPro" id="IPR014016">
    <property type="entry name" value="UvrD-like_ATP-bd"/>
</dbReference>
<feature type="domain" description="UvrD-like helicase ATP-binding" evidence="11">
    <location>
        <begin position="1"/>
        <end position="285"/>
    </location>
</feature>
<dbReference type="Gene3D" id="3.40.50.300">
    <property type="entry name" value="P-loop containing nucleotide triphosphate hydrolases"/>
    <property type="match status" value="2"/>
</dbReference>
<dbReference type="EC" id="5.6.2.4" evidence="8"/>